<comment type="subcellular location">
    <subcellularLocation>
        <location evidence="1">Cell membrane</location>
        <topology evidence="1">Multi-pass membrane protein</topology>
    </subcellularLocation>
</comment>
<evidence type="ECO:0000256" key="2">
    <source>
        <dbReference type="ARBA" id="ARBA00022475"/>
    </source>
</evidence>
<evidence type="ECO:0000256" key="7">
    <source>
        <dbReference type="ARBA" id="ARBA00023157"/>
    </source>
</evidence>
<sequence length="296" mass="33674">MNQNSCSRCDNVAMKLTSFVDQYQANDTAYGIIRGGRKEITLVPLMCLISWTLIGNGCVVLTLCRNPTVRTLSNLLVGHLALVDFLIALLFMTVSAVNDWLGVWPFSIEFCIVWINMNRFMYTASVWSSTSIAIDRYVAIAHAKWHSFSHRHRRNRMSIYLIPIWTVSLLVCGPSIFLTQDKLARLQELNERIGYTVCTNAIEPVCATYSISGSFFIPIILTTALYARMIVLMRRQRKGVKNHMRYPNGIHQMGSNAVYPRPKFDTNNRTALKETELETKPSVTSIRKDEIELEPA</sequence>
<dbReference type="SUPFAM" id="SSF81321">
    <property type="entry name" value="Family A G protein-coupled receptor-like"/>
    <property type="match status" value="1"/>
</dbReference>
<dbReference type="EMBL" id="UZAN01066812">
    <property type="protein sequence ID" value="VDP94246.1"/>
    <property type="molecule type" value="Genomic_DNA"/>
</dbReference>
<accession>A0A183BCN7</accession>
<evidence type="ECO:0000256" key="5">
    <source>
        <dbReference type="ARBA" id="ARBA00023040"/>
    </source>
</evidence>
<keyword evidence="5" id="KW-0297">G-protein coupled receptor</keyword>
<reference evidence="13 14" key="2">
    <citation type="submission" date="2018-11" db="EMBL/GenBank/DDBJ databases">
        <authorList>
            <consortium name="Pathogen Informatics"/>
        </authorList>
    </citation>
    <scope>NUCLEOTIDE SEQUENCE [LARGE SCALE GENOMIC DNA]</scope>
    <source>
        <strain evidence="13 14">Egypt</strain>
    </source>
</reference>
<evidence type="ECO:0000256" key="9">
    <source>
        <dbReference type="ARBA" id="ARBA00023224"/>
    </source>
</evidence>
<evidence type="ECO:0000313" key="14">
    <source>
        <dbReference type="Proteomes" id="UP000272942"/>
    </source>
</evidence>
<keyword evidence="2" id="KW-1003">Cell membrane</keyword>
<evidence type="ECO:0000256" key="8">
    <source>
        <dbReference type="ARBA" id="ARBA00023170"/>
    </source>
</evidence>
<feature type="domain" description="G-protein coupled receptors family 1 profile" evidence="12">
    <location>
        <begin position="55"/>
        <end position="296"/>
    </location>
</feature>
<dbReference type="GO" id="GO:0004930">
    <property type="term" value="F:G protein-coupled receptor activity"/>
    <property type="evidence" value="ECO:0007669"/>
    <property type="project" value="UniProtKB-KW"/>
</dbReference>
<keyword evidence="4 11" id="KW-1133">Transmembrane helix</keyword>
<keyword evidence="8" id="KW-0675">Receptor</keyword>
<evidence type="ECO:0000256" key="1">
    <source>
        <dbReference type="ARBA" id="ARBA00004651"/>
    </source>
</evidence>
<reference evidence="15" key="1">
    <citation type="submission" date="2016-06" db="UniProtKB">
        <authorList>
            <consortium name="WormBaseParasite"/>
        </authorList>
    </citation>
    <scope>IDENTIFICATION</scope>
</reference>
<keyword evidence="9" id="KW-0807">Transducer</keyword>
<feature type="transmembrane region" description="Helical" evidence="11">
    <location>
        <begin position="75"/>
        <end position="94"/>
    </location>
</feature>
<dbReference type="InterPro" id="IPR017452">
    <property type="entry name" value="GPCR_Rhodpsn_7TM"/>
</dbReference>
<keyword evidence="6 11" id="KW-0472">Membrane</keyword>
<dbReference type="PANTHER" id="PTHR24248:SF125">
    <property type="entry name" value="DOPAMINE D2-LIKE RECEPTOR"/>
    <property type="match status" value="1"/>
</dbReference>
<feature type="transmembrane region" description="Helical" evidence="11">
    <location>
        <begin position="42"/>
        <end position="63"/>
    </location>
</feature>
<dbReference type="InterPro" id="IPR000276">
    <property type="entry name" value="GPCR_Rhodpsn"/>
</dbReference>
<feature type="region of interest" description="Disordered" evidence="10">
    <location>
        <begin position="276"/>
        <end position="296"/>
    </location>
</feature>
<dbReference type="Gene3D" id="1.20.1070.10">
    <property type="entry name" value="Rhodopsin 7-helix transmembrane proteins"/>
    <property type="match status" value="1"/>
</dbReference>
<evidence type="ECO:0000256" key="6">
    <source>
        <dbReference type="ARBA" id="ARBA00023136"/>
    </source>
</evidence>
<feature type="transmembrane region" description="Helical" evidence="11">
    <location>
        <begin position="159"/>
        <end position="178"/>
    </location>
</feature>
<feature type="transmembrane region" description="Helical" evidence="11">
    <location>
        <begin position="209"/>
        <end position="231"/>
    </location>
</feature>
<dbReference type="GO" id="GO:0045202">
    <property type="term" value="C:synapse"/>
    <property type="evidence" value="ECO:0007669"/>
    <property type="project" value="GOC"/>
</dbReference>
<dbReference type="Pfam" id="PF00001">
    <property type="entry name" value="7tm_1"/>
    <property type="match status" value="1"/>
</dbReference>
<keyword evidence="3 11" id="KW-0812">Transmembrane</keyword>
<gene>
    <name evidence="13" type="ORF">ECPE_LOCUS16972</name>
</gene>
<dbReference type="AlphaFoldDB" id="A0A183BCN7"/>
<feature type="transmembrane region" description="Helical" evidence="11">
    <location>
        <begin position="100"/>
        <end position="117"/>
    </location>
</feature>
<evidence type="ECO:0000259" key="12">
    <source>
        <dbReference type="PROSITE" id="PS50262"/>
    </source>
</evidence>
<dbReference type="PROSITE" id="PS50262">
    <property type="entry name" value="G_PROTEIN_RECEP_F1_2"/>
    <property type="match status" value="1"/>
</dbReference>
<dbReference type="PRINTS" id="PR00237">
    <property type="entry name" value="GPCRRHODOPSN"/>
</dbReference>
<proteinExistence type="predicted"/>
<evidence type="ECO:0000256" key="3">
    <source>
        <dbReference type="ARBA" id="ARBA00022692"/>
    </source>
</evidence>
<keyword evidence="14" id="KW-1185">Reference proteome</keyword>
<evidence type="ECO:0000256" key="11">
    <source>
        <dbReference type="SAM" id="Phobius"/>
    </source>
</evidence>
<dbReference type="GO" id="GO:0005886">
    <property type="term" value="C:plasma membrane"/>
    <property type="evidence" value="ECO:0007669"/>
    <property type="project" value="UniProtKB-SubCell"/>
</dbReference>
<evidence type="ECO:0000313" key="15">
    <source>
        <dbReference type="WBParaSite" id="ECPE_0001701501-mRNA-1"/>
    </source>
</evidence>
<evidence type="ECO:0000256" key="4">
    <source>
        <dbReference type="ARBA" id="ARBA00022989"/>
    </source>
</evidence>
<evidence type="ECO:0000256" key="10">
    <source>
        <dbReference type="SAM" id="MobiDB-lite"/>
    </source>
</evidence>
<keyword evidence="7" id="KW-1015">Disulfide bond</keyword>
<dbReference type="Proteomes" id="UP000272942">
    <property type="component" value="Unassembled WGS sequence"/>
</dbReference>
<dbReference type="GO" id="GO:0001591">
    <property type="term" value="F:dopamine neurotransmitter receptor activity, coupled via Gi/Go"/>
    <property type="evidence" value="ECO:0007669"/>
    <property type="project" value="TreeGrafter"/>
</dbReference>
<dbReference type="PANTHER" id="PTHR24248">
    <property type="entry name" value="ADRENERGIC RECEPTOR-RELATED G-PROTEIN COUPLED RECEPTOR"/>
    <property type="match status" value="1"/>
</dbReference>
<organism evidence="15">
    <name type="scientific">Echinostoma caproni</name>
    <dbReference type="NCBI Taxonomy" id="27848"/>
    <lineage>
        <taxon>Eukaryota</taxon>
        <taxon>Metazoa</taxon>
        <taxon>Spiralia</taxon>
        <taxon>Lophotrochozoa</taxon>
        <taxon>Platyhelminthes</taxon>
        <taxon>Trematoda</taxon>
        <taxon>Digenea</taxon>
        <taxon>Plagiorchiida</taxon>
        <taxon>Echinostomata</taxon>
        <taxon>Echinostomatoidea</taxon>
        <taxon>Echinostomatidae</taxon>
        <taxon>Echinostoma</taxon>
    </lineage>
</organism>
<evidence type="ECO:0000313" key="13">
    <source>
        <dbReference type="EMBL" id="VDP94246.1"/>
    </source>
</evidence>
<protein>
    <submittedName>
        <fullName evidence="15">G_PROTEIN_RECEP_F1_2 domain-containing protein</fullName>
    </submittedName>
</protein>
<dbReference type="OrthoDB" id="5987909at2759"/>
<name>A0A183BCN7_9TREM</name>
<dbReference type="WBParaSite" id="ECPE_0001701501-mRNA-1">
    <property type="protein sequence ID" value="ECPE_0001701501-mRNA-1"/>
    <property type="gene ID" value="ECPE_0001701501"/>
</dbReference>